<keyword evidence="5" id="KW-0274">FAD</keyword>
<dbReference type="EC" id="1.2.1.88" evidence="5"/>
<dbReference type="SUPFAM" id="SSF81935">
    <property type="entry name" value="N-terminal domain of bifunctional PutA protein"/>
    <property type="match status" value="1"/>
</dbReference>
<dbReference type="InterPro" id="IPR050485">
    <property type="entry name" value="Proline_metab_enzyme"/>
</dbReference>
<dbReference type="GO" id="GO:0003842">
    <property type="term" value="F:L-glutamate gamma-semialdehyde dehydrogenase activity"/>
    <property type="evidence" value="ECO:0007669"/>
    <property type="project" value="UniProtKB-UniRule"/>
</dbReference>
<dbReference type="InterPro" id="IPR015590">
    <property type="entry name" value="Aldehyde_DH_dom"/>
</dbReference>
<dbReference type="InterPro" id="IPR016160">
    <property type="entry name" value="Ald_DH_CS_CYS"/>
</dbReference>
<keyword evidence="5" id="KW-0238">DNA-binding</keyword>
<protein>
    <recommendedName>
        <fullName evidence="5">Bifunctional protein PutA</fullName>
    </recommendedName>
    <domain>
        <recommendedName>
            <fullName evidence="5">Proline dehydrogenase</fullName>
            <ecNumber evidence="5">1.5.5.2</ecNumber>
        </recommendedName>
        <alternativeName>
            <fullName evidence="5">Proline oxidase</fullName>
        </alternativeName>
    </domain>
    <domain>
        <recommendedName>
            <fullName evidence="5">Delta-1-pyrroline-5-carboxylate dehydrogenase</fullName>
            <shortName evidence="5">P5C dehydrogenase</shortName>
            <ecNumber evidence="5">1.2.1.88</ecNumber>
        </recommendedName>
        <alternativeName>
            <fullName evidence="5">L-glutamate gamma-semialdehyde dehydrogenase</fullName>
        </alternativeName>
    </domain>
</protein>
<dbReference type="SUPFAM" id="SSF53720">
    <property type="entry name" value="ALDH-like"/>
    <property type="match status" value="1"/>
</dbReference>
<dbReference type="Gene3D" id="1.20.5.460">
    <property type="entry name" value="Single helix bin"/>
    <property type="match status" value="1"/>
</dbReference>
<dbReference type="HOGENOM" id="CLU_005682_1_0_6"/>
<feature type="domain" description="Aldehyde dehydrogenase" evidence="7">
    <location>
        <begin position="566"/>
        <end position="998"/>
    </location>
</feature>
<evidence type="ECO:0000313" key="11">
    <source>
        <dbReference type="Proteomes" id="UP000000777"/>
    </source>
</evidence>
<dbReference type="RefSeq" id="WP_011672300.1">
    <property type="nucleotide sequence ID" value="NC_008512.1"/>
</dbReference>
<evidence type="ECO:0000313" key="10">
    <source>
        <dbReference type="EMBL" id="BAF35108.1"/>
    </source>
</evidence>
<organism evidence="10 11">
    <name type="scientific">Carsonella ruddii (strain PV)</name>
    <dbReference type="NCBI Taxonomy" id="387662"/>
    <lineage>
        <taxon>Bacteria</taxon>
        <taxon>Pseudomonadati</taxon>
        <taxon>Pseudomonadota</taxon>
        <taxon>Gammaproteobacteria</taxon>
        <taxon>Oceanospirillales</taxon>
        <taxon>Halomonadaceae</taxon>
        <taxon>Zymobacter group</taxon>
        <taxon>Candidatus Carsonella</taxon>
    </lineage>
</organism>
<comment type="similarity">
    <text evidence="5">In the N-terminal section; belongs to the proline dehydrogenase family.</text>
</comment>
<dbReference type="PANTHER" id="PTHR42862:SF1">
    <property type="entry name" value="DELTA-1-PYRROLINE-5-CARBOXYLATE DEHYDROGENASE 2, ISOFORM A-RELATED"/>
    <property type="match status" value="1"/>
</dbReference>
<keyword evidence="5" id="KW-0642">Proline metabolism</keyword>
<dbReference type="Proteomes" id="UP000000777">
    <property type="component" value="Chromosome"/>
</dbReference>
<dbReference type="NCBIfam" id="NF008869">
    <property type="entry name" value="PRK11904.1"/>
    <property type="match status" value="1"/>
</dbReference>
<comment type="catalytic activity">
    <reaction evidence="4 5">
        <text>L-glutamate 5-semialdehyde + NAD(+) + H2O = L-glutamate + NADH + 2 H(+)</text>
        <dbReference type="Rhea" id="RHEA:30235"/>
        <dbReference type="ChEBI" id="CHEBI:15377"/>
        <dbReference type="ChEBI" id="CHEBI:15378"/>
        <dbReference type="ChEBI" id="CHEBI:29985"/>
        <dbReference type="ChEBI" id="CHEBI:57540"/>
        <dbReference type="ChEBI" id="CHEBI:57945"/>
        <dbReference type="ChEBI" id="CHEBI:58066"/>
        <dbReference type="EC" id="1.2.1.88"/>
    </reaction>
</comment>
<keyword evidence="5" id="KW-0805">Transcription regulation</keyword>
<feature type="active site" evidence="6">
    <location>
        <position position="809"/>
    </location>
</feature>
<comment type="function">
    <text evidence="5">Oxidizes proline to glutamate for use as a carbon and nitrogen source.</text>
</comment>
<comment type="catalytic activity">
    <reaction evidence="5">
        <text>L-proline + a quinone = (S)-1-pyrroline-5-carboxylate + a quinol + H(+)</text>
        <dbReference type="Rhea" id="RHEA:23784"/>
        <dbReference type="ChEBI" id="CHEBI:15378"/>
        <dbReference type="ChEBI" id="CHEBI:17388"/>
        <dbReference type="ChEBI" id="CHEBI:24646"/>
        <dbReference type="ChEBI" id="CHEBI:60039"/>
        <dbReference type="ChEBI" id="CHEBI:132124"/>
        <dbReference type="EC" id="1.5.5.2"/>
    </reaction>
</comment>
<dbReference type="STRING" id="387662.CRP_077"/>
<sequence>MNNLQLLNIISKYYLIEENIYLLELLKNCNFTNDFFNKVKKISLNLVNETRKNIHLDNLDNLLGEYNLSTKEGIQLMCLAESLLRIPDFYSADSFIKDKISFQDWSYYYESDYWKIIFYNMIIDFCSVAYYKHYTKNKEIFIKIFKRTVVFFSNYVMKHIGKKFVYSSNIINAIQKSINDKNKYSFDMLGEAALTYYDARKFFFQYKLAINEIKKCYTEHNLNERLPSISIKLSALNPKYSFYNIEQITRDMIPLIKILIYNAKEAFVSITIDAEEVDRLELSLILFNNIFYSKICKNWEGFGIVVQAYSKRAIPILYWLNYISIEQKKIIPVRLVKGAYWDYEIKYSQTLNLPMYPVYINKFCTDLSYLLCSMYMLSNLCKKNIFSQFATHNIQTISFILSLSNDKNYEFQKLYGMGNDVYHSLKKIYNITYREYAPIGKYKELLPYLVRRLLENGANSSFVNKIIDKNVNLEILSKNPFKINNKKYNNKIPLPTDLFGGIRSSIYFYNLNISFHNYNFYKKINLFTNKKWIASSFISNIKRKTIVYPPFNNYSVIGLLKHDLSINNSIKILKKSFNFWKNISIFKKNKIIKNFVLLIKHNFIELILLCSIEAGKTIIDCISDIKEAIDFCNYYCNQSILLNKKVFLPCTTGENNIYMLEGKGIFSAISPWNFPVAIFCGQLISALLSGNVVLVKPAESTSLIACKLIKLLFKAGIPISVCQLIIGSGFSIGNEISFHKEICGIIFTGSNEVANTISKNLIMRKNAPLYKLVAETGGINTLIADSTALIEQVVYDVVESAFKSCGQRCSALRLIYINENIYFDTLKLLMNVLLNINVGNPLNLFYDIGPIITKKNFFNLNKYINTYNKKSVYSIEEKPILGNFLNPTLIRINNINDLKNEQFGPILHVSIFKNFQIDQIISDINNSKFGLTLGIHSRNEAFCKYLSNNLKIGNIYINRNIIGAIVGMQPFGGCNLSGTGPKAGGCNYLLSLVNEKTITINTTAQGGNVILLNE</sequence>
<feature type="domain" description="Proline dehydrogenase PutA" evidence="9">
    <location>
        <begin position="59"/>
        <end position="111"/>
    </location>
</feature>
<dbReference type="PIRSF" id="PIRSF000197">
    <property type="entry name" value="Bifunct_PutA"/>
    <property type="match status" value="1"/>
</dbReference>
<dbReference type="GO" id="GO:0009898">
    <property type="term" value="C:cytoplasmic side of plasma membrane"/>
    <property type="evidence" value="ECO:0007669"/>
    <property type="project" value="TreeGrafter"/>
</dbReference>
<dbReference type="GO" id="GO:0010133">
    <property type="term" value="P:L-proline catabolic process to L-glutamate"/>
    <property type="evidence" value="ECO:0007669"/>
    <property type="project" value="UniProtKB-UniRule"/>
</dbReference>
<dbReference type="InterPro" id="IPR016161">
    <property type="entry name" value="Ald_DH/histidinol_DH"/>
</dbReference>
<dbReference type="Pfam" id="PF14850">
    <property type="entry name" value="Pro_dh-DNA_bdg"/>
    <property type="match status" value="1"/>
</dbReference>
<keyword evidence="5" id="KW-0804">Transcription</keyword>
<evidence type="ECO:0000259" key="8">
    <source>
        <dbReference type="Pfam" id="PF01619"/>
    </source>
</evidence>
<evidence type="ECO:0000256" key="4">
    <source>
        <dbReference type="ARBA" id="ARBA00048142"/>
    </source>
</evidence>
<dbReference type="Gene3D" id="3.40.309.10">
    <property type="entry name" value="Aldehyde Dehydrogenase, Chain A, domain 2"/>
    <property type="match status" value="1"/>
</dbReference>
<evidence type="ECO:0000256" key="3">
    <source>
        <dbReference type="ARBA" id="ARBA00023027"/>
    </source>
</evidence>
<evidence type="ECO:0000259" key="9">
    <source>
        <dbReference type="Pfam" id="PF14850"/>
    </source>
</evidence>
<dbReference type="OrthoDB" id="9812625at2"/>
<evidence type="ECO:0000256" key="1">
    <source>
        <dbReference type="ARBA" id="ARBA00004786"/>
    </source>
</evidence>
<dbReference type="InterPro" id="IPR025703">
    <property type="entry name" value="Bifunct_PutA"/>
</dbReference>
<gene>
    <name evidence="10" type="ordered locus">CRP_077</name>
</gene>
<evidence type="ECO:0000256" key="2">
    <source>
        <dbReference type="ARBA" id="ARBA00023002"/>
    </source>
</evidence>
<dbReference type="PROSITE" id="PS00070">
    <property type="entry name" value="ALDEHYDE_DEHYDR_CYS"/>
    <property type="match status" value="1"/>
</dbReference>
<dbReference type="KEGG" id="crp:CRP_077"/>
<dbReference type="AlphaFoldDB" id="Q05FR3"/>
<dbReference type="InterPro" id="IPR016163">
    <property type="entry name" value="Ald_DH_C"/>
</dbReference>
<keyword evidence="5" id="KW-0678">Repressor</keyword>
<name>Q05FR3_CARRP</name>
<keyword evidence="3 5" id="KW-0520">NAD</keyword>
<dbReference type="GO" id="GO:0004657">
    <property type="term" value="F:proline dehydrogenase activity"/>
    <property type="evidence" value="ECO:0007669"/>
    <property type="project" value="UniProtKB-UniRule"/>
</dbReference>
<dbReference type="Pfam" id="PF01619">
    <property type="entry name" value="Pro_dh"/>
    <property type="match status" value="1"/>
</dbReference>
<dbReference type="GO" id="GO:0003677">
    <property type="term" value="F:DNA binding"/>
    <property type="evidence" value="ECO:0007669"/>
    <property type="project" value="UniProtKB-KW"/>
</dbReference>
<comment type="cofactor">
    <cofactor evidence="5">
        <name>FAD</name>
        <dbReference type="ChEBI" id="CHEBI:57692"/>
    </cofactor>
</comment>
<dbReference type="Gene3D" id="3.40.605.10">
    <property type="entry name" value="Aldehyde Dehydrogenase, Chain A, domain 1"/>
    <property type="match status" value="1"/>
</dbReference>
<proteinExistence type="inferred from homology"/>
<dbReference type="InterPro" id="IPR016162">
    <property type="entry name" value="Ald_DH_N"/>
</dbReference>
<feature type="domain" description="Proline dehydrogenase" evidence="8">
    <location>
        <begin position="172"/>
        <end position="465"/>
    </location>
</feature>
<dbReference type="GO" id="GO:0003700">
    <property type="term" value="F:DNA-binding transcription factor activity"/>
    <property type="evidence" value="ECO:0007669"/>
    <property type="project" value="InterPro"/>
</dbReference>
<dbReference type="SUPFAM" id="SSF51730">
    <property type="entry name" value="FAD-linked oxidoreductase"/>
    <property type="match status" value="1"/>
</dbReference>
<keyword evidence="2 5" id="KW-0560">Oxidoreductase</keyword>
<accession>Q05FR3</accession>
<dbReference type="Pfam" id="PF00171">
    <property type="entry name" value="Aldedh"/>
    <property type="match status" value="1"/>
</dbReference>
<dbReference type="PANTHER" id="PTHR42862">
    <property type="entry name" value="DELTA-1-PYRROLINE-5-CARBOXYLATE DEHYDROGENASE 1, ISOFORM A-RELATED"/>
    <property type="match status" value="1"/>
</dbReference>
<comment type="pathway">
    <text evidence="5">Amino-acid degradation; L-proline degradation into L-glutamate; L-glutamate from L-proline: step 1/2.</text>
</comment>
<keyword evidence="5" id="KW-0285">Flavoprotein</keyword>
<dbReference type="InterPro" id="IPR029041">
    <property type="entry name" value="FAD-linked_oxidoreductase-like"/>
</dbReference>
<dbReference type="EC" id="1.5.5.2" evidence="5"/>
<comment type="similarity">
    <text evidence="5">In the C-terminal section; belongs to the aldehyde dehydrogenase family.</text>
</comment>
<evidence type="ECO:0000259" key="7">
    <source>
        <dbReference type="Pfam" id="PF00171"/>
    </source>
</evidence>
<dbReference type="UniPathway" id="UPA00261">
    <property type="reaction ID" value="UER00373"/>
</dbReference>
<feature type="active site" evidence="6">
    <location>
        <position position="775"/>
    </location>
</feature>
<evidence type="ECO:0000256" key="6">
    <source>
        <dbReference type="PIRSR" id="PIRSR000197-1"/>
    </source>
</evidence>
<reference evidence="10 11" key="1">
    <citation type="journal article" date="2006" name="Science">
        <title>The 160-kilobase genome of the bacterial endosymbiont Carsonella.</title>
        <authorList>
            <person name="Nakabachi A."/>
            <person name="Yamashita A."/>
            <person name="Toh H."/>
            <person name="Ishikawa H."/>
            <person name="Dunbar H."/>
            <person name="Moran N."/>
            <person name="Hattori M."/>
        </authorList>
    </citation>
    <scope>NUCLEOTIDE SEQUENCE [LARGE SCALE GENOMIC DNA]</scope>
    <source>
        <strain evidence="10 11">PV</strain>
    </source>
</reference>
<dbReference type="InterPro" id="IPR024082">
    <property type="entry name" value="PRODH_PutA_dom_II"/>
</dbReference>
<evidence type="ECO:0000256" key="5">
    <source>
        <dbReference type="PIRNR" id="PIRNR000197"/>
    </source>
</evidence>
<dbReference type="CDD" id="cd07125">
    <property type="entry name" value="ALDH_PutA-P5CDH"/>
    <property type="match status" value="1"/>
</dbReference>
<dbReference type="EMBL" id="AP009180">
    <property type="protein sequence ID" value="BAF35108.1"/>
    <property type="molecule type" value="Genomic_DNA"/>
</dbReference>
<dbReference type="Gene3D" id="3.20.20.220">
    <property type="match status" value="1"/>
</dbReference>
<comment type="pathway">
    <text evidence="1 5">Amino-acid degradation; L-proline degradation into L-glutamate; L-glutamate from L-proline: step 2/2.</text>
</comment>
<dbReference type="InterPro" id="IPR002872">
    <property type="entry name" value="Proline_DH_dom"/>
</dbReference>
<dbReference type="InterPro" id="IPR024089">
    <property type="entry name" value="PRODH_PutA_dom_I/II"/>
</dbReference>